<dbReference type="SUPFAM" id="SSF81340">
    <property type="entry name" value="Clc chloride channel"/>
    <property type="match status" value="1"/>
</dbReference>
<dbReference type="InterPro" id="IPR051280">
    <property type="entry name" value="Cl-channel/antiporter"/>
</dbReference>
<evidence type="ECO:0000256" key="4">
    <source>
        <dbReference type="ARBA" id="ARBA00022989"/>
    </source>
</evidence>
<keyword evidence="4 7" id="KW-1133">Transmembrane helix</keyword>
<name>A0A3P6Q8H6_ANISI</name>
<keyword evidence="2 7" id="KW-0812">Transmembrane</keyword>
<gene>
    <name evidence="8" type="ORF">ASIM_LOCUS7409</name>
</gene>
<evidence type="ECO:0000256" key="3">
    <source>
        <dbReference type="ARBA" id="ARBA00022737"/>
    </source>
</evidence>
<dbReference type="GO" id="GO:0015108">
    <property type="term" value="F:chloride transmembrane transporter activity"/>
    <property type="evidence" value="ECO:0007669"/>
    <property type="project" value="InterPro"/>
</dbReference>
<keyword evidence="3" id="KW-0677">Repeat</keyword>
<sequence>MFSIEEGASFLNQELTWRTVRFVFLSALISSFSVNLVLSIFYGVGGFLSWNGLANFGVFESSEYNIWEIPIFLLIGLIGGLSGALFNSLNMKLSKFRRKLVLYY</sequence>
<dbReference type="PANTHER" id="PTHR11689:SF136">
    <property type="entry name" value="H(+)_CL(-) EXCHANGE TRANSPORTER 7"/>
    <property type="match status" value="1"/>
</dbReference>
<dbReference type="InterPro" id="IPR001807">
    <property type="entry name" value="ClC"/>
</dbReference>
<proteinExistence type="predicted"/>
<evidence type="ECO:0000256" key="7">
    <source>
        <dbReference type="SAM" id="Phobius"/>
    </source>
</evidence>
<dbReference type="Pfam" id="PF00654">
    <property type="entry name" value="Voltage_CLC"/>
    <property type="match status" value="1"/>
</dbReference>
<feature type="transmembrane region" description="Helical" evidence="7">
    <location>
        <begin position="64"/>
        <end position="89"/>
    </location>
</feature>
<reference evidence="8 9" key="1">
    <citation type="submission" date="2018-11" db="EMBL/GenBank/DDBJ databases">
        <authorList>
            <consortium name="Pathogen Informatics"/>
        </authorList>
    </citation>
    <scope>NUCLEOTIDE SEQUENCE [LARGE SCALE GENOMIC DNA]</scope>
</reference>
<keyword evidence="9" id="KW-1185">Reference proteome</keyword>
<dbReference type="OrthoDB" id="428525at2759"/>
<evidence type="ECO:0000256" key="2">
    <source>
        <dbReference type="ARBA" id="ARBA00022692"/>
    </source>
</evidence>
<dbReference type="InterPro" id="IPR014743">
    <property type="entry name" value="Cl-channel_core"/>
</dbReference>
<keyword evidence="6 7" id="KW-0472">Membrane</keyword>
<evidence type="ECO:0000256" key="6">
    <source>
        <dbReference type="ARBA" id="ARBA00023136"/>
    </source>
</evidence>
<comment type="subcellular location">
    <subcellularLocation>
        <location evidence="1">Membrane</location>
        <topology evidence="1">Multi-pass membrane protein</topology>
    </subcellularLocation>
</comment>
<dbReference type="AlphaFoldDB" id="A0A3P6Q8H6"/>
<evidence type="ECO:0000313" key="9">
    <source>
        <dbReference type="Proteomes" id="UP000267096"/>
    </source>
</evidence>
<feature type="transmembrane region" description="Helical" evidence="7">
    <location>
        <begin position="22"/>
        <end position="44"/>
    </location>
</feature>
<keyword evidence="5" id="KW-0129">CBS domain</keyword>
<dbReference type="EMBL" id="UYRR01017865">
    <property type="protein sequence ID" value="VDK29124.1"/>
    <property type="molecule type" value="Genomic_DNA"/>
</dbReference>
<protein>
    <submittedName>
        <fullName evidence="8">Uncharacterized protein</fullName>
    </submittedName>
</protein>
<evidence type="ECO:0000256" key="1">
    <source>
        <dbReference type="ARBA" id="ARBA00004141"/>
    </source>
</evidence>
<organism evidence="8 9">
    <name type="scientific">Anisakis simplex</name>
    <name type="common">Herring worm</name>
    <dbReference type="NCBI Taxonomy" id="6269"/>
    <lineage>
        <taxon>Eukaryota</taxon>
        <taxon>Metazoa</taxon>
        <taxon>Ecdysozoa</taxon>
        <taxon>Nematoda</taxon>
        <taxon>Chromadorea</taxon>
        <taxon>Rhabditida</taxon>
        <taxon>Spirurina</taxon>
        <taxon>Ascaridomorpha</taxon>
        <taxon>Ascaridoidea</taxon>
        <taxon>Anisakidae</taxon>
        <taxon>Anisakis</taxon>
        <taxon>Anisakis simplex complex</taxon>
    </lineage>
</organism>
<dbReference type="Gene3D" id="1.10.3080.10">
    <property type="entry name" value="Clc chloride channel"/>
    <property type="match status" value="1"/>
</dbReference>
<evidence type="ECO:0000256" key="5">
    <source>
        <dbReference type="ARBA" id="ARBA00023122"/>
    </source>
</evidence>
<evidence type="ECO:0000313" key="8">
    <source>
        <dbReference type="EMBL" id="VDK29124.1"/>
    </source>
</evidence>
<dbReference type="PANTHER" id="PTHR11689">
    <property type="entry name" value="CHLORIDE CHANNEL PROTEIN CLC FAMILY MEMBER"/>
    <property type="match status" value="1"/>
</dbReference>
<dbReference type="Proteomes" id="UP000267096">
    <property type="component" value="Unassembled WGS sequence"/>
</dbReference>
<accession>A0A3P6Q8H6</accession>
<dbReference type="GO" id="GO:0005765">
    <property type="term" value="C:lysosomal membrane"/>
    <property type="evidence" value="ECO:0007669"/>
    <property type="project" value="TreeGrafter"/>
</dbReference>